<evidence type="ECO:0000256" key="2">
    <source>
        <dbReference type="ARBA" id="ARBA00009695"/>
    </source>
</evidence>
<dbReference type="Pfam" id="PF21982">
    <property type="entry name" value="RecX_HTH1"/>
    <property type="match status" value="1"/>
</dbReference>
<evidence type="ECO:0000259" key="6">
    <source>
        <dbReference type="Pfam" id="PF02631"/>
    </source>
</evidence>
<dbReference type="PANTHER" id="PTHR33602:SF1">
    <property type="entry name" value="REGULATORY PROTEIN RECX FAMILY PROTEIN"/>
    <property type="match status" value="1"/>
</dbReference>
<comment type="subcellular location">
    <subcellularLocation>
        <location evidence="1 5">Cytoplasm</location>
    </subcellularLocation>
</comment>
<evidence type="ECO:0000256" key="3">
    <source>
        <dbReference type="ARBA" id="ARBA00018111"/>
    </source>
</evidence>
<dbReference type="Pfam" id="PF21981">
    <property type="entry name" value="RecX_HTH3"/>
    <property type="match status" value="1"/>
</dbReference>
<evidence type="ECO:0000256" key="1">
    <source>
        <dbReference type="ARBA" id="ARBA00004496"/>
    </source>
</evidence>
<comment type="similarity">
    <text evidence="2 5">Belongs to the RecX family.</text>
</comment>
<sequence length="226" mass="24985">MDESSSPQVPYIVSMSPAGRGRLRIIVLSDGRELVASDEACERAGVAVGMAADPDLLAQLDREERRANAHEAALRLLDARPRSEHEMRTRLALRGFDPETVAHEIERLRSAGLLDDARFARAWVEDRMRVSPRGTAMLRYELLGRGIDPEAAAAATDGIDDLELATALALQRGRRYSDRTHEEFLAKVGGFLRRRGFDYRVTAEALRAAWEQLAGDRPGPEVADAP</sequence>
<dbReference type="Gene3D" id="1.10.10.10">
    <property type="entry name" value="Winged helix-like DNA-binding domain superfamily/Winged helix DNA-binding domain"/>
    <property type="match status" value="3"/>
</dbReference>
<reference evidence="9 10" key="1">
    <citation type="submission" date="2019-08" db="EMBL/GenBank/DDBJ databases">
        <authorList>
            <person name="Toschakov S.V."/>
        </authorList>
    </citation>
    <scope>NUCLEOTIDE SEQUENCE [LARGE SCALE GENOMIC DNA]</scope>
    <source>
        <strain evidence="9 10">3753O</strain>
    </source>
</reference>
<dbReference type="EMBL" id="CP042829">
    <property type="protein sequence ID" value="QFG03984.1"/>
    <property type="molecule type" value="Genomic_DNA"/>
</dbReference>
<feature type="domain" description="RecX second three-helical" evidence="6">
    <location>
        <begin position="115"/>
        <end position="155"/>
    </location>
</feature>
<keyword evidence="10" id="KW-1185">Reference proteome</keyword>
<dbReference type="InterPro" id="IPR053926">
    <property type="entry name" value="RecX_HTH_1st"/>
</dbReference>
<dbReference type="PANTHER" id="PTHR33602">
    <property type="entry name" value="REGULATORY PROTEIN RECX FAMILY PROTEIN"/>
    <property type="match status" value="1"/>
</dbReference>
<dbReference type="Pfam" id="PF02631">
    <property type="entry name" value="RecX_HTH2"/>
    <property type="match status" value="1"/>
</dbReference>
<dbReference type="InterPro" id="IPR003783">
    <property type="entry name" value="Regulatory_RecX"/>
</dbReference>
<name>A0ABX6C583_9CHLR</name>
<evidence type="ECO:0000259" key="7">
    <source>
        <dbReference type="Pfam" id="PF21981"/>
    </source>
</evidence>
<dbReference type="Proteomes" id="UP000326331">
    <property type="component" value="Chromosome"/>
</dbReference>
<dbReference type="InterPro" id="IPR036388">
    <property type="entry name" value="WH-like_DNA-bd_sf"/>
</dbReference>
<reference evidence="9 10" key="2">
    <citation type="submission" date="2019-10" db="EMBL/GenBank/DDBJ databases">
        <title>Thermopilla bonchosmolovskayae gen. nov., sp. nov., a moderately thermophilic Chloroflexi bacterium from a Chukotka hot spring (Arctic, Russia), representing a novel classis Thermopillaia, which include previously uncultivated lineage OLB14.</title>
        <authorList>
            <person name="Kochetkova T.V."/>
            <person name="Zayulina K.S."/>
            <person name="Zhigarkov V.S."/>
            <person name="Minaev N.V."/>
            <person name="Novikov A."/>
            <person name="Toshchakov S.V."/>
            <person name="Elcheninov A.G."/>
            <person name="Kublanov I.V."/>
        </authorList>
    </citation>
    <scope>NUCLEOTIDE SEQUENCE [LARGE SCALE GENOMIC DNA]</scope>
    <source>
        <strain evidence="9 10">3753O</strain>
    </source>
</reference>
<dbReference type="InterPro" id="IPR053924">
    <property type="entry name" value="RecX_HTH_2nd"/>
</dbReference>
<dbReference type="RefSeq" id="WP_158067930.1">
    <property type="nucleotide sequence ID" value="NZ_CP042829.1"/>
</dbReference>
<keyword evidence="4 5" id="KW-0963">Cytoplasm</keyword>
<evidence type="ECO:0000313" key="9">
    <source>
        <dbReference type="EMBL" id="QFG03984.1"/>
    </source>
</evidence>
<organism evidence="9 10">
    <name type="scientific">Tepidiforma bonchosmolovskayae</name>
    <dbReference type="NCBI Taxonomy" id="2601677"/>
    <lineage>
        <taxon>Bacteria</taxon>
        <taxon>Bacillati</taxon>
        <taxon>Chloroflexota</taxon>
        <taxon>Tepidiformia</taxon>
        <taxon>Tepidiformales</taxon>
        <taxon>Tepidiformaceae</taxon>
        <taxon>Tepidiforma</taxon>
    </lineage>
</organism>
<proteinExistence type="inferred from homology"/>
<accession>A0ABX6C583</accession>
<dbReference type="HAMAP" id="MF_01114">
    <property type="entry name" value="RecX"/>
    <property type="match status" value="1"/>
</dbReference>
<evidence type="ECO:0000256" key="5">
    <source>
        <dbReference type="HAMAP-Rule" id="MF_01114"/>
    </source>
</evidence>
<evidence type="ECO:0000259" key="8">
    <source>
        <dbReference type="Pfam" id="PF21982"/>
    </source>
</evidence>
<feature type="domain" description="RecX third three-helical" evidence="7">
    <location>
        <begin position="160"/>
        <end position="205"/>
    </location>
</feature>
<evidence type="ECO:0000256" key="4">
    <source>
        <dbReference type="ARBA" id="ARBA00022490"/>
    </source>
</evidence>
<evidence type="ECO:0000313" key="10">
    <source>
        <dbReference type="Proteomes" id="UP000326331"/>
    </source>
</evidence>
<gene>
    <name evidence="5" type="primary">recX</name>
    <name evidence="9" type="ORF">Tbon_12050</name>
</gene>
<comment type="function">
    <text evidence="5">Modulates RecA activity.</text>
</comment>
<feature type="domain" description="RecX first three-helical" evidence="8">
    <location>
        <begin position="69"/>
        <end position="108"/>
    </location>
</feature>
<protein>
    <recommendedName>
        <fullName evidence="3 5">Regulatory protein RecX</fullName>
    </recommendedName>
</protein>
<dbReference type="InterPro" id="IPR053925">
    <property type="entry name" value="RecX_HTH_3rd"/>
</dbReference>